<organism evidence="6 7">
    <name type="scientific">Epichloe festucae (strain Fl1)</name>
    <dbReference type="NCBI Taxonomy" id="877507"/>
    <lineage>
        <taxon>Eukaryota</taxon>
        <taxon>Fungi</taxon>
        <taxon>Dikarya</taxon>
        <taxon>Ascomycota</taxon>
        <taxon>Pezizomycotina</taxon>
        <taxon>Sordariomycetes</taxon>
        <taxon>Hypocreomycetidae</taxon>
        <taxon>Hypocreales</taxon>
        <taxon>Clavicipitaceae</taxon>
        <taxon>Epichloe</taxon>
    </lineage>
</organism>
<dbReference type="InterPro" id="IPR042099">
    <property type="entry name" value="ANL_N_sf"/>
</dbReference>
<name>A0A7S9PX07_EPIFF</name>
<dbReference type="InterPro" id="IPR000873">
    <property type="entry name" value="AMP-dep_synth/lig_dom"/>
</dbReference>
<dbReference type="Gene3D" id="3.30.559.30">
    <property type="entry name" value="Nonribosomal peptide synthetase, condensation domain"/>
    <property type="match status" value="2"/>
</dbReference>
<dbReference type="PANTHER" id="PTHR45527">
    <property type="entry name" value="NONRIBOSOMAL PEPTIDE SYNTHETASE"/>
    <property type="match status" value="1"/>
</dbReference>
<comment type="similarity">
    <text evidence="4">Belongs to the NRP synthetase family.</text>
</comment>
<dbReference type="Gene3D" id="3.40.50.12780">
    <property type="entry name" value="N-terminal domain of ligase-like"/>
    <property type="match status" value="1"/>
</dbReference>
<evidence type="ECO:0000259" key="5">
    <source>
        <dbReference type="PROSITE" id="PS50075"/>
    </source>
</evidence>
<dbReference type="Pfam" id="PF00501">
    <property type="entry name" value="AMP-binding"/>
    <property type="match status" value="2"/>
</dbReference>
<dbReference type="SUPFAM" id="SSF52777">
    <property type="entry name" value="CoA-dependent acyltransferases"/>
    <property type="match status" value="4"/>
</dbReference>
<dbReference type="PROSITE" id="PS00012">
    <property type="entry name" value="PHOSPHOPANTETHEINE"/>
    <property type="match status" value="2"/>
</dbReference>
<dbReference type="InterPro" id="IPR023213">
    <property type="entry name" value="CAT-like_dom_sf"/>
</dbReference>
<dbReference type="InterPro" id="IPR020806">
    <property type="entry name" value="PKS_PP-bd"/>
</dbReference>
<dbReference type="Gene3D" id="2.30.38.10">
    <property type="entry name" value="Luciferase, Domain 3"/>
    <property type="match status" value="1"/>
</dbReference>
<dbReference type="CDD" id="cd19545">
    <property type="entry name" value="FUM14_C_NRPS-like"/>
    <property type="match status" value="1"/>
</dbReference>
<dbReference type="PROSITE" id="PS50075">
    <property type="entry name" value="CARRIER"/>
    <property type="match status" value="2"/>
</dbReference>
<keyword evidence="7" id="KW-1185">Reference proteome</keyword>
<keyword evidence="2" id="KW-0597">Phosphoprotein</keyword>
<dbReference type="GO" id="GO:0043041">
    <property type="term" value="P:amino acid activation for nonribosomal peptide biosynthetic process"/>
    <property type="evidence" value="ECO:0007669"/>
    <property type="project" value="TreeGrafter"/>
</dbReference>
<dbReference type="InterPro" id="IPR036736">
    <property type="entry name" value="ACP-like_sf"/>
</dbReference>
<dbReference type="InterPro" id="IPR001242">
    <property type="entry name" value="Condensation_dom"/>
</dbReference>
<evidence type="ECO:0000256" key="3">
    <source>
        <dbReference type="ARBA" id="ARBA00022598"/>
    </source>
</evidence>
<dbReference type="Gene3D" id="1.10.1200.10">
    <property type="entry name" value="ACP-like"/>
    <property type="match status" value="2"/>
</dbReference>
<evidence type="ECO:0000313" key="7">
    <source>
        <dbReference type="Proteomes" id="UP000594364"/>
    </source>
</evidence>
<dbReference type="PROSITE" id="PS00455">
    <property type="entry name" value="AMP_BINDING"/>
    <property type="match status" value="1"/>
</dbReference>
<keyword evidence="1" id="KW-0596">Phosphopantetheine</keyword>
<proteinExistence type="inferred from homology"/>
<dbReference type="OrthoDB" id="4956307at2759"/>
<dbReference type="FunFam" id="1.10.1200.10:FF:000005">
    <property type="entry name" value="Nonribosomal peptide synthetase 1"/>
    <property type="match status" value="2"/>
</dbReference>
<dbReference type="GO" id="GO:0016874">
    <property type="term" value="F:ligase activity"/>
    <property type="evidence" value="ECO:0007669"/>
    <property type="project" value="UniProtKB-KW"/>
</dbReference>
<dbReference type="Gene3D" id="3.30.300.30">
    <property type="match status" value="2"/>
</dbReference>
<feature type="domain" description="Carrier" evidence="5">
    <location>
        <begin position="1222"/>
        <end position="1298"/>
    </location>
</feature>
<evidence type="ECO:0000256" key="2">
    <source>
        <dbReference type="ARBA" id="ARBA00022553"/>
    </source>
</evidence>
<dbReference type="Proteomes" id="UP000594364">
    <property type="component" value="Chromosome 4"/>
</dbReference>
<dbReference type="Pfam" id="PF00668">
    <property type="entry name" value="Condensation"/>
    <property type="match status" value="2"/>
</dbReference>
<gene>
    <name evidence="6" type="ORF">C2857_004717</name>
</gene>
<feature type="domain" description="Carrier" evidence="5">
    <location>
        <begin position="240"/>
        <end position="316"/>
    </location>
</feature>
<reference evidence="6 7" key="1">
    <citation type="journal article" date="2018" name="PLoS Genet.">
        <title>Repeat elements organise 3D genome structure and mediate transcription in the filamentous fungus Epichloe festucae.</title>
        <authorList>
            <person name="Winter D.J."/>
            <person name="Ganley A.R.D."/>
            <person name="Young C.A."/>
            <person name="Liachko I."/>
            <person name="Schardl C.L."/>
            <person name="Dupont P.Y."/>
            <person name="Berry D."/>
            <person name="Ram A."/>
            <person name="Scott B."/>
            <person name="Cox M.P."/>
        </authorList>
    </citation>
    <scope>NUCLEOTIDE SEQUENCE [LARGE SCALE GENOMIC DNA]</scope>
    <source>
        <strain evidence="6 7">Fl1</strain>
    </source>
</reference>
<evidence type="ECO:0000313" key="6">
    <source>
        <dbReference type="EMBL" id="QPH06329.1"/>
    </source>
</evidence>
<dbReference type="GO" id="GO:0005737">
    <property type="term" value="C:cytoplasm"/>
    <property type="evidence" value="ECO:0007669"/>
    <property type="project" value="TreeGrafter"/>
</dbReference>
<sequence length="1756" mass="192163">MQKDSSVANTSIGVGIGLSTWVVRPSNHDELLPIGVVGELLLEGPLVGEGYLNDPEKTAASFIEALTWLLRGGPGQNQPGRHGRLYKTGDLVYYDADGGLTSVGRKDAQVKINGQRVELGDVEHHVRMGLEDDRVQLVADVIAPRDSRKPRLVAFIYTTGKDTEAAQSVLAAAKHKIPDLTDSLLAKLPAYMIPSAYLLLASLPMTATGKTDHRRLRAIGEGYSMEELTAMNATGGQRQSPKTSMERQMQELWSLVLGIDMNSIGALDSLLRIGGDSIGAMKLVGAARDRGLDLTVANVFTSPKLCDLAQRVRYLSGADQDIQPYSLLKITDVGAACAKMAALCNISVDSIEDAFPCTPLQEGLLAMTSKRSGDYVGRFVMELQSSIDVDRLYIADWLVQVVVSRPADGSAKEDFRDLEAYKRFDEEQMGLGKPLLRVAILADAANKTKRFFALTLHHALYDGWSMPLLLQRLEDAYQSRAAVIDRPPPFQKFVKHIMNVDPKRSAEFWESHLGGSESTVFPPLPFTAYQPTPDEATSYSIKDLAWPVAADVTPSTVLRAAWSILIGQYTNSPDVVFGMTVSGRQAPVGGVGQMTGPTIATVPVRVVLEQGKPLTELLHDVQSSAVEMMAFEQTGLLFADGNEKKEEDEGAGDAEDADFSTHALTLECSLRQDGVRMQIEFDSTVISRREVRRIASQLEHILRQLCDPGLDDTMMLDDLDSVGERDMAAIWQLNARVPDKIDRVAQDWVLHAAQTQPGSVAVSSWDGQWTYAELEDMSNRLACDLIARGVGPKSIVPLNLEKSRWTVVAILAVLKAGGTFVLFDSKQPVARLRSIAEQTRAEVLLCSPTEFDKCKDVVGDVVEVGGDSLAKMSDQTPSIRADADSDSPMYIVFTSGSTGKPKGENTRVYEFASYVFDAAIETMFMTLATGGCLCVPSEAERKDNLTASLVASKATLVELTASVARSLRRDQLVRLKYLILGGEAIQRDDLRGWPDNVTVINTYGPSECTPTSTIQLDVDHEGELNNIGVGAGLVPWLVDPNDSSRLAPFGATAELLLEGPLVGAGYLADPEKKAAAFITDPGVAATRRAWSPWTQRKSLQDWRSGALPSRRQSAVSAELAVFIVLKDSAREQVEQPSRDDIGGEDGWSTTAARIASVPADVEDELAMMLPTYMMPSACIFFPRLPVSASGKTDRRALRDMGANITVQQLAELRTGSRDSKRAPSSEVELSLQSIWAKVLNVDLSSIGVDDSFVRLGGDSITAMQVSSLARAENLNVSTADILQRKTIAHLAAAHDTSSRVVESWDSSGPFSSAHEIAEFHRQRTRVIHMPQLSDIEDVFPCSPMQEGMLLARDKDSRVYVTGFGLEILATPGNKPVTFARIQQAWQAVVRRHALLRALLMKDAARGGQTMQVVLRDPRPSISYFEREADSLATSRSQSVFHPVSFRPDGLQHHLSVYQTDKHRAYLRFEMSHAITDGHSSDILLENFQLAYEGRPASPAAPYAHFATYLESRSRVEGDTFWSHYLQDVEPCMLPTSQTTAALPRGTLEVDVPLVDALKMREFCTKHEVTPANVLQAAWALVLRQQTGSTTPCFGNINSGRDVAVKNVDGIFGPLLSLLPCRIRLDEPRSVLSAVTEAHEDFLRSLSYQTNATVNTQRYSQADRSPLFNTAISVVKRARGEASTSDGHTMEMENDFDPVEYDVYIRVAYDENEVDMTLECWAERLPGSQGVALAKTFGMAIDRVLTHPEADILALTL</sequence>
<dbReference type="GO" id="GO:0044550">
    <property type="term" value="P:secondary metabolite biosynthetic process"/>
    <property type="evidence" value="ECO:0007669"/>
    <property type="project" value="TreeGrafter"/>
</dbReference>
<dbReference type="InterPro" id="IPR006162">
    <property type="entry name" value="Ppantetheine_attach_site"/>
</dbReference>
<dbReference type="EMBL" id="CP031388">
    <property type="protein sequence ID" value="QPH06329.1"/>
    <property type="molecule type" value="Genomic_DNA"/>
</dbReference>
<dbReference type="InterPro" id="IPR045851">
    <property type="entry name" value="AMP-bd_C_sf"/>
</dbReference>
<dbReference type="CDD" id="cd19542">
    <property type="entry name" value="CT_NRPS-like"/>
    <property type="match status" value="1"/>
</dbReference>
<dbReference type="SUPFAM" id="SSF56801">
    <property type="entry name" value="Acetyl-CoA synthetase-like"/>
    <property type="match status" value="2"/>
</dbReference>
<keyword evidence="3" id="KW-0436">Ligase</keyword>
<dbReference type="CDD" id="cd05918">
    <property type="entry name" value="A_NRPS_SidN3_like"/>
    <property type="match status" value="1"/>
</dbReference>
<dbReference type="Pfam" id="PF00550">
    <property type="entry name" value="PP-binding"/>
    <property type="match status" value="2"/>
</dbReference>
<dbReference type="SMART" id="SM00823">
    <property type="entry name" value="PKS_PP"/>
    <property type="match status" value="2"/>
</dbReference>
<protein>
    <submittedName>
        <fullName evidence="6">Nrps</fullName>
    </submittedName>
</protein>
<dbReference type="Gene3D" id="3.30.559.10">
    <property type="entry name" value="Chloramphenicol acetyltransferase-like domain"/>
    <property type="match status" value="2"/>
</dbReference>
<evidence type="ECO:0000256" key="4">
    <source>
        <dbReference type="ARBA" id="ARBA00029454"/>
    </source>
</evidence>
<dbReference type="Gene3D" id="3.40.50.980">
    <property type="match status" value="3"/>
</dbReference>
<dbReference type="SUPFAM" id="SSF47336">
    <property type="entry name" value="ACP-like"/>
    <property type="match status" value="2"/>
</dbReference>
<dbReference type="InterPro" id="IPR020845">
    <property type="entry name" value="AMP-binding_CS"/>
</dbReference>
<dbReference type="FunFam" id="3.30.300.30:FF:000015">
    <property type="entry name" value="Nonribosomal peptide synthase SidD"/>
    <property type="match status" value="1"/>
</dbReference>
<dbReference type="InterPro" id="IPR009081">
    <property type="entry name" value="PP-bd_ACP"/>
</dbReference>
<evidence type="ECO:0000256" key="1">
    <source>
        <dbReference type="ARBA" id="ARBA00022450"/>
    </source>
</evidence>
<accession>A0A7S9PX07</accession>
<dbReference type="GO" id="GO:0031177">
    <property type="term" value="F:phosphopantetheine binding"/>
    <property type="evidence" value="ECO:0007669"/>
    <property type="project" value="InterPro"/>
</dbReference>
<dbReference type="PANTHER" id="PTHR45527:SF3">
    <property type="entry name" value="SIDEROPHORE SYNTHETASE (EUROFUNG)"/>
    <property type="match status" value="1"/>
</dbReference>